<evidence type="ECO:0000313" key="2">
    <source>
        <dbReference type="EMBL" id="TWE15672.1"/>
    </source>
</evidence>
<protein>
    <submittedName>
        <fullName evidence="2">Uncharacterized protein</fullName>
    </submittedName>
</protein>
<feature type="compositionally biased region" description="Basic residues" evidence="1">
    <location>
        <begin position="74"/>
        <end position="90"/>
    </location>
</feature>
<accession>A0A561EJC4</accession>
<dbReference type="Proteomes" id="UP000318416">
    <property type="component" value="Unassembled WGS sequence"/>
</dbReference>
<reference evidence="2 3" key="1">
    <citation type="submission" date="2019-06" db="EMBL/GenBank/DDBJ databases">
        <title>Sequencing the genomes of 1000 actinobacteria strains.</title>
        <authorList>
            <person name="Klenk H.-P."/>
        </authorList>
    </citation>
    <scope>NUCLEOTIDE SEQUENCE [LARGE SCALE GENOMIC DNA]</scope>
    <source>
        <strain evidence="2 3">DSM 41649</strain>
    </source>
</reference>
<evidence type="ECO:0000256" key="1">
    <source>
        <dbReference type="SAM" id="MobiDB-lite"/>
    </source>
</evidence>
<comment type="caution">
    <text evidence="2">The sequence shown here is derived from an EMBL/GenBank/DDBJ whole genome shotgun (WGS) entry which is preliminary data.</text>
</comment>
<feature type="region of interest" description="Disordered" evidence="1">
    <location>
        <begin position="245"/>
        <end position="299"/>
    </location>
</feature>
<proteinExistence type="predicted"/>
<organism evidence="2 3">
    <name type="scientific">Kitasatospora atroaurantiaca</name>
    <dbReference type="NCBI Taxonomy" id="285545"/>
    <lineage>
        <taxon>Bacteria</taxon>
        <taxon>Bacillati</taxon>
        <taxon>Actinomycetota</taxon>
        <taxon>Actinomycetes</taxon>
        <taxon>Kitasatosporales</taxon>
        <taxon>Streptomycetaceae</taxon>
        <taxon>Kitasatospora</taxon>
    </lineage>
</organism>
<sequence>MPLKHLVVVVPGIGGSVLRTPAGAPRAGILGTGPAGPCLLMQFEGDQQVHRCVRPRCHRRVRGVSGQGRGDHLHQRRAGVRPRAPQRRGHIGLLRRSSRRDWGWHSRSYQTCTSPAAPTTASGSGFPWPRRTPSCAGVRGSSRVYRPWRTTGAGAVVPCAARRRECGDIGNRRHRGATIGYVHGRPPRFEISGGEVVAAGTGHQVHNAALTRPRSLQPLRLGPGPFLPRLRISWLPFAAASPRFPLAPETGRGTTPRAGHPTASHTHQASLLGGDDSRTDRNRESWDQFRAPGYPSNRR</sequence>
<dbReference type="EMBL" id="VIVR01000001">
    <property type="protein sequence ID" value="TWE15672.1"/>
    <property type="molecule type" value="Genomic_DNA"/>
</dbReference>
<dbReference type="AlphaFoldDB" id="A0A561EJC4"/>
<keyword evidence="3" id="KW-1185">Reference proteome</keyword>
<feature type="region of interest" description="Disordered" evidence="1">
    <location>
        <begin position="63"/>
        <end position="95"/>
    </location>
</feature>
<gene>
    <name evidence="2" type="ORF">FB465_0595</name>
</gene>
<name>A0A561EJC4_9ACTN</name>
<feature type="compositionally biased region" description="Basic and acidic residues" evidence="1">
    <location>
        <begin position="275"/>
        <end position="287"/>
    </location>
</feature>
<evidence type="ECO:0000313" key="3">
    <source>
        <dbReference type="Proteomes" id="UP000318416"/>
    </source>
</evidence>